<keyword evidence="3" id="KW-1185">Reference proteome</keyword>
<dbReference type="InterPro" id="IPR002557">
    <property type="entry name" value="Chitin-bd_dom"/>
</dbReference>
<evidence type="ECO:0000313" key="2">
    <source>
        <dbReference type="EMBL" id="OWA54994.1"/>
    </source>
</evidence>
<dbReference type="Proteomes" id="UP000192578">
    <property type="component" value="Unassembled WGS sequence"/>
</dbReference>
<dbReference type="PANTHER" id="PTHR22933:SF43">
    <property type="entry name" value="LP10131P"/>
    <property type="match status" value="1"/>
</dbReference>
<sequence length="160" mass="18020">MTVPYVAIPPLQQCCLRFFWVIKPSRRRTGPGSLVLVGAVACGNNRFEGKFVWDLLKPAMSSAEIQILVGSRDAGYPMLHTIPTTGFSREFKAQLGFYADVEARCQVFHRCDQAGNIISYLCVNQTIFNQVTLVCDAWYNVECSQCVMRLLLDVCFQTHT</sequence>
<feature type="domain" description="Chitin-binding type-2" evidence="1">
    <location>
        <begin position="88"/>
        <end position="145"/>
    </location>
</feature>
<dbReference type="PROSITE" id="PS50940">
    <property type="entry name" value="CHIT_BIND_II"/>
    <property type="match status" value="1"/>
</dbReference>
<dbReference type="PANTHER" id="PTHR22933">
    <property type="entry name" value="FI18007P1-RELATED"/>
    <property type="match status" value="1"/>
</dbReference>
<dbReference type="EMBL" id="MTYJ01000501">
    <property type="protein sequence ID" value="OWA54994.1"/>
    <property type="molecule type" value="Genomic_DNA"/>
</dbReference>
<dbReference type="OrthoDB" id="10065127at2759"/>
<comment type="caution">
    <text evidence="2">The sequence shown here is derived from an EMBL/GenBank/DDBJ whole genome shotgun (WGS) entry which is preliminary data.</text>
</comment>
<dbReference type="AlphaFoldDB" id="A0A9X6RNW0"/>
<evidence type="ECO:0000259" key="1">
    <source>
        <dbReference type="PROSITE" id="PS50940"/>
    </source>
</evidence>
<accession>A0A9X6RNW0</accession>
<gene>
    <name evidence="2" type="ORF">BV898_19379</name>
</gene>
<organism evidence="2 3">
    <name type="scientific">Hypsibius exemplaris</name>
    <name type="common">Freshwater tardigrade</name>
    <dbReference type="NCBI Taxonomy" id="2072580"/>
    <lineage>
        <taxon>Eukaryota</taxon>
        <taxon>Metazoa</taxon>
        <taxon>Ecdysozoa</taxon>
        <taxon>Tardigrada</taxon>
        <taxon>Eutardigrada</taxon>
        <taxon>Parachela</taxon>
        <taxon>Hypsibioidea</taxon>
        <taxon>Hypsibiidae</taxon>
        <taxon>Hypsibius</taxon>
    </lineage>
</organism>
<dbReference type="GO" id="GO:0008061">
    <property type="term" value="F:chitin binding"/>
    <property type="evidence" value="ECO:0007669"/>
    <property type="project" value="InterPro"/>
</dbReference>
<reference evidence="3" key="1">
    <citation type="submission" date="2017-01" db="EMBL/GenBank/DDBJ databases">
        <title>Comparative genomics of anhydrobiosis in the tardigrade Hypsibius dujardini.</title>
        <authorList>
            <person name="Yoshida Y."/>
            <person name="Koutsovoulos G."/>
            <person name="Laetsch D."/>
            <person name="Stevens L."/>
            <person name="Kumar S."/>
            <person name="Horikawa D."/>
            <person name="Ishino K."/>
            <person name="Komine S."/>
            <person name="Tomita M."/>
            <person name="Blaxter M."/>
            <person name="Arakawa K."/>
        </authorList>
    </citation>
    <scope>NUCLEOTIDE SEQUENCE [LARGE SCALE GENOMIC DNA]</scope>
    <source>
        <strain evidence="3">Z151</strain>
    </source>
</reference>
<dbReference type="InterPro" id="IPR052976">
    <property type="entry name" value="Scoloptoxin-like"/>
</dbReference>
<dbReference type="Pfam" id="PF01607">
    <property type="entry name" value="CBM_14"/>
    <property type="match status" value="1"/>
</dbReference>
<dbReference type="InterPro" id="IPR036508">
    <property type="entry name" value="Chitin-bd_dom_sf"/>
</dbReference>
<protein>
    <recommendedName>
        <fullName evidence="1">Chitin-binding type-2 domain-containing protein</fullName>
    </recommendedName>
</protein>
<dbReference type="Gene3D" id="2.170.140.10">
    <property type="entry name" value="Chitin binding domain"/>
    <property type="match status" value="1"/>
</dbReference>
<evidence type="ECO:0000313" key="3">
    <source>
        <dbReference type="Proteomes" id="UP000192578"/>
    </source>
</evidence>
<dbReference type="GO" id="GO:0005576">
    <property type="term" value="C:extracellular region"/>
    <property type="evidence" value="ECO:0007669"/>
    <property type="project" value="InterPro"/>
</dbReference>
<name>A0A9X6RNW0_HYPEX</name>
<proteinExistence type="predicted"/>
<dbReference type="SUPFAM" id="SSF57625">
    <property type="entry name" value="Invertebrate chitin-binding proteins"/>
    <property type="match status" value="1"/>
</dbReference>